<dbReference type="EMBL" id="CAJOBQ010008082">
    <property type="protein sequence ID" value="CAF4688289.1"/>
    <property type="molecule type" value="Genomic_DNA"/>
</dbReference>
<comment type="caution">
    <text evidence="1">The sequence shown here is derived from an EMBL/GenBank/DDBJ whole genome shotgun (WGS) entry which is preliminary data.</text>
</comment>
<feature type="non-terminal residue" evidence="1">
    <location>
        <position position="1"/>
    </location>
</feature>
<proteinExistence type="predicted"/>
<organism evidence="1 2">
    <name type="scientific">Rotaria socialis</name>
    <dbReference type="NCBI Taxonomy" id="392032"/>
    <lineage>
        <taxon>Eukaryota</taxon>
        <taxon>Metazoa</taxon>
        <taxon>Spiralia</taxon>
        <taxon>Gnathifera</taxon>
        <taxon>Rotifera</taxon>
        <taxon>Eurotatoria</taxon>
        <taxon>Bdelloidea</taxon>
        <taxon>Philodinida</taxon>
        <taxon>Philodinidae</taxon>
        <taxon>Rotaria</taxon>
    </lineage>
</organism>
<accession>A0A821HTY2</accession>
<sequence length="133" mass="15083">YKHQLKIQPKRVKKLADYELTSDDWNVFPTTTNSPNTTNSTGNLNKSAIDMFNESIGDINYEDSRCGENTRATIVNEFQNYRKYATQFNLKHKPDATSAIIFWSTYGDTFSILKGLVKKMSSIPTTSPCGSLR</sequence>
<evidence type="ECO:0008006" key="3">
    <source>
        <dbReference type="Google" id="ProtNLM"/>
    </source>
</evidence>
<reference evidence="1" key="1">
    <citation type="submission" date="2021-02" db="EMBL/GenBank/DDBJ databases">
        <authorList>
            <person name="Nowell W R."/>
        </authorList>
    </citation>
    <scope>NUCLEOTIDE SEQUENCE</scope>
</reference>
<dbReference type="AlphaFoldDB" id="A0A821HTY2"/>
<protein>
    <recommendedName>
        <fullName evidence="3">HAT C-terminal dimerisation domain-containing protein</fullName>
    </recommendedName>
</protein>
<gene>
    <name evidence="1" type="ORF">TSG867_LOCUS32732</name>
</gene>
<evidence type="ECO:0000313" key="1">
    <source>
        <dbReference type="EMBL" id="CAF4688289.1"/>
    </source>
</evidence>
<evidence type="ECO:0000313" key="2">
    <source>
        <dbReference type="Proteomes" id="UP000663862"/>
    </source>
</evidence>
<name>A0A821HTY2_9BILA</name>
<dbReference type="Proteomes" id="UP000663862">
    <property type="component" value="Unassembled WGS sequence"/>
</dbReference>